<reference evidence="12 13" key="1">
    <citation type="submission" date="2011-04" db="EMBL/GenBank/DDBJ databases">
        <title>The Genome Sequence of Clostridium citroniae WAL-19142.</title>
        <authorList>
            <consortium name="The Broad Institute Genome Sequencing Platform"/>
            <person name="Earl A."/>
            <person name="Ward D."/>
            <person name="Feldgarden M."/>
            <person name="Gevers D."/>
            <person name="Warren Y.A."/>
            <person name="Tyrrell K.L."/>
            <person name="Citron D.M."/>
            <person name="Goldstein E.J."/>
            <person name="Daigneault M."/>
            <person name="Allen-Vercoe E."/>
            <person name="Young S.K."/>
            <person name="Zeng Q."/>
            <person name="Gargeya S."/>
            <person name="Fitzgerald M."/>
            <person name="Haas B."/>
            <person name="Abouelleil A."/>
            <person name="Alvarado L."/>
            <person name="Arachchi H.M."/>
            <person name="Berlin A."/>
            <person name="Brown A."/>
            <person name="Chapman S.B."/>
            <person name="Chen Z."/>
            <person name="Dunbar C."/>
            <person name="Freedman E."/>
            <person name="Gearin G."/>
            <person name="Gellesch M."/>
            <person name="Goldberg J."/>
            <person name="Griggs A."/>
            <person name="Gujja S."/>
            <person name="Heilman E.R."/>
            <person name="Heiman D."/>
            <person name="Howarth C."/>
            <person name="Larson L."/>
            <person name="Lui A."/>
            <person name="MacDonald P.J."/>
            <person name="Mehta T."/>
            <person name="Montmayeur A."/>
            <person name="Murphy C."/>
            <person name="Neiman D."/>
            <person name="Pearson M."/>
            <person name="Priest M."/>
            <person name="Roberts A."/>
            <person name="Saif S."/>
            <person name="Shea T."/>
            <person name="Shenoy N."/>
            <person name="Sisk P."/>
            <person name="Stolte C."/>
            <person name="Sykes S."/>
            <person name="White J."/>
            <person name="Yandava C."/>
            <person name="Wortman J."/>
            <person name="Nusbaum C."/>
            <person name="Birren B."/>
        </authorList>
    </citation>
    <scope>NUCLEOTIDE SEQUENCE [LARGE SCALE GENOMIC DNA]</scope>
    <source>
        <strain evidence="12 13">WAL-19142</strain>
    </source>
</reference>
<keyword evidence="3" id="KW-0813">Transport</keyword>
<evidence type="ECO:0000313" key="13">
    <source>
        <dbReference type="Proteomes" id="UP000037392"/>
    </source>
</evidence>
<keyword evidence="4" id="KW-1003">Cell membrane</keyword>
<feature type="transmembrane region" description="Helical" evidence="11">
    <location>
        <begin position="213"/>
        <end position="235"/>
    </location>
</feature>
<name>A0A0J9EM50_9FIRM</name>
<dbReference type="GO" id="GO:0022857">
    <property type="term" value="F:transmembrane transporter activity"/>
    <property type="evidence" value="ECO:0007669"/>
    <property type="project" value="InterPro"/>
</dbReference>
<organism evidence="12 13">
    <name type="scientific">[Clostridium] citroniae WAL-19142</name>
    <dbReference type="NCBI Taxonomy" id="742734"/>
    <lineage>
        <taxon>Bacteria</taxon>
        <taxon>Bacillati</taxon>
        <taxon>Bacillota</taxon>
        <taxon>Clostridia</taxon>
        <taxon>Lachnospirales</taxon>
        <taxon>Lachnospiraceae</taxon>
        <taxon>Enterocloster</taxon>
    </lineage>
</organism>
<feature type="transmembrane region" description="Helical" evidence="11">
    <location>
        <begin position="90"/>
        <end position="110"/>
    </location>
</feature>
<evidence type="ECO:0000256" key="3">
    <source>
        <dbReference type="ARBA" id="ARBA00022448"/>
    </source>
</evidence>
<keyword evidence="7 11" id="KW-1133">Transmembrane helix</keyword>
<dbReference type="Proteomes" id="UP000037392">
    <property type="component" value="Unassembled WGS sequence"/>
</dbReference>
<evidence type="ECO:0000256" key="5">
    <source>
        <dbReference type="ARBA" id="ARBA00022519"/>
    </source>
</evidence>
<evidence type="ECO:0000256" key="11">
    <source>
        <dbReference type="SAM" id="Phobius"/>
    </source>
</evidence>
<feature type="transmembrane region" description="Helical" evidence="11">
    <location>
        <begin position="38"/>
        <end position="60"/>
    </location>
</feature>
<dbReference type="PROSITE" id="PS51257">
    <property type="entry name" value="PROKAR_LIPOPROTEIN"/>
    <property type="match status" value="1"/>
</dbReference>
<comment type="subcellular location">
    <subcellularLocation>
        <location evidence="1">Cell membrane</location>
        <topology evidence="1">Multi-pass membrane protein</topology>
    </subcellularLocation>
</comment>
<evidence type="ECO:0000256" key="8">
    <source>
        <dbReference type="ARBA" id="ARBA00023136"/>
    </source>
</evidence>
<dbReference type="PATRIC" id="fig|742734.4.peg.4530"/>
<evidence type="ECO:0000256" key="7">
    <source>
        <dbReference type="ARBA" id="ARBA00022989"/>
    </source>
</evidence>
<evidence type="ECO:0000313" key="12">
    <source>
        <dbReference type="EMBL" id="KMW16725.1"/>
    </source>
</evidence>
<gene>
    <name evidence="12" type="ORF">HMPREF9470_04225</name>
</gene>
<comment type="caution">
    <text evidence="12">The sequence shown here is derived from an EMBL/GenBank/DDBJ whole genome shotgun (WGS) entry which is preliminary data.</text>
</comment>
<accession>A0A0J9EM50</accession>
<evidence type="ECO:0000256" key="2">
    <source>
        <dbReference type="ARBA" id="ARBA00011262"/>
    </source>
</evidence>
<dbReference type="GO" id="GO:0005886">
    <property type="term" value="C:plasma membrane"/>
    <property type="evidence" value="ECO:0007669"/>
    <property type="project" value="UniProtKB-SubCell"/>
</dbReference>
<comment type="function">
    <text evidence="9">Part of the ABC transporter complex LsrABCD involved in autoinducer 2 (AI-2) import. Probably responsible for the translocation of the substrate across the membrane.</text>
</comment>
<feature type="transmembrane region" description="Helical" evidence="11">
    <location>
        <begin position="117"/>
        <end position="137"/>
    </location>
</feature>
<keyword evidence="6 11" id="KW-0812">Transmembrane</keyword>
<dbReference type="OrthoDB" id="9789111at2"/>
<dbReference type="EMBL" id="ADLK01000029">
    <property type="protein sequence ID" value="KMW16725.1"/>
    <property type="molecule type" value="Genomic_DNA"/>
</dbReference>
<dbReference type="RefSeq" id="WP_007863868.1">
    <property type="nucleotide sequence ID" value="NZ_KQ235881.1"/>
</dbReference>
<keyword evidence="5" id="KW-0997">Cell inner membrane</keyword>
<dbReference type="GeneID" id="93161410"/>
<feature type="transmembrane region" description="Helical" evidence="11">
    <location>
        <begin position="157"/>
        <end position="176"/>
    </location>
</feature>
<dbReference type="AlphaFoldDB" id="A0A0J9EM50"/>
<evidence type="ECO:0000256" key="6">
    <source>
        <dbReference type="ARBA" id="ARBA00022692"/>
    </source>
</evidence>
<evidence type="ECO:0000256" key="4">
    <source>
        <dbReference type="ARBA" id="ARBA00022475"/>
    </source>
</evidence>
<dbReference type="PANTHER" id="PTHR32196">
    <property type="entry name" value="ABC TRANSPORTER PERMEASE PROTEIN YPHD-RELATED-RELATED"/>
    <property type="match status" value="1"/>
</dbReference>
<feature type="transmembrane region" description="Helical" evidence="11">
    <location>
        <begin position="295"/>
        <end position="316"/>
    </location>
</feature>
<feature type="transmembrane region" description="Helical" evidence="11">
    <location>
        <begin position="247"/>
        <end position="275"/>
    </location>
</feature>
<evidence type="ECO:0000256" key="1">
    <source>
        <dbReference type="ARBA" id="ARBA00004651"/>
    </source>
</evidence>
<dbReference type="PANTHER" id="PTHR32196:SF29">
    <property type="entry name" value="AUTOINDUCER 2 IMPORT SYSTEM PERMEASE PROTEIN LSRC"/>
    <property type="match status" value="1"/>
</dbReference>
<dbReference type="InterPro" id="IPR001851">
    <property type="entry name" value="ABC_transp_permease"/>
</dbReference>
<keyword evidence="8 11" id="KW-0472">Membrane</keyword>
<protein>
    <recommendedName>
        <fullName evidence="10">Autoinducer 2 import system permease protein LsrC</fullName>
    </recommendedName>
</protein>
<comment type="subunit">
    <text evidence="2">The complex is composed of two ATP-binding proteins (LsrA), two transmembrane proteins (LsrC and LsrD) and a solute-binding protein (LsrB).</text>
</comment>
<dbReference type="Pfam" id="PF02653">
    <property type="entry name" value="BPD_transp_2"/>
    <property type="match status" value="1"/>
</dbReference>
<evidence type="ECO:0000256" key="10">
    <source>
        <dbReference type="ARBA" id="ARBA00039382"/>
    </source>
</evidence>
<evidence type="ECO:0000256" key="9">
    <source>
        <dbReference type="ARBA" id="ARBA00025439"/>
    </source>
</evidence>
<dbReference type="CDD" id="cd06579">
    <property type="entry name" value="TM_PBP1_transp_AraH_like"/>
    <property type="match status" value="1"/>
</dbReference>
<sequence>MNQLKKIMKTHEMSSFLFLAALIFIVGCVNPSFWQPTSILNCFNDSVVFTLLAVGSAFVILTGEIDVSVGATLGMSAAVGATLLRDGSNWAVAILAALAIGAIIGFVNGFGVSVLQIPSLIFTLGVNGVVRGLIYVFTKGAWVENLPAEYTRMSNTLIAGQLTTFYAVAILVVIAGHMILTQTKKGKYFIAVGDNAAGATLVGIPASQTKITAYIVSGVFAAAAGMIYTSRIGFITPTAGNSYEMKAIAACVLGGISLTGGQGSLIGASIGAIIMSSISRILVFLGFSSDYDNTITGILLITIVVINTVTQNRAILKNRHQILSARTAMGADKKGGVQS</sequence>
<proteinExistence type="predicted"/>